<dbReference type="Ensembl" id="ENSCCRT00020059873.1">
    <property type="protein sequence ID" value="ENSCCRP00020054626.1"/>
    <property type="gene ID" value="ENSCCRG00020025059.1"/>
</dbReference>
<dbReference type="Proteomes" id="UP000694701">
    <property type="component" value="Unplaced"/>
</dbReference>
<name>A0A8C2FEN0_CYPCA</name>
<protein>
    <submittedName>
        <fullName evidence="1">Uncharacterized protein</fullName>
    </submittedName>
</protein>
<reference evidence="1" key="1">
    <citation type="submission" date="2025-08" db="UniProtKB">
        <authorList>
            <consortium name="Ensembl"/>
        </authorList>
    </citation>
    <scope>IDENTIFICATION</scope>
</reference>
<evidence type="ECO:0000313" key="2">
    <source>
        <dbReference type="Proteomes" id="UP000694701"/>
    </source>
</evidence>
<accession>A0A8C2FEN0</accession>
<evidence type="ECO:0000313" key="1">
    <source>
        <dbReference type="Ensembl" id="ENSCCRP00020054626.1"/>
    </source>
</evidence>
<organism evidence="1 2">
    <name type="scientific">Cyprinus carpio</name>
    <name type="common">Common carp</name>
    <dbReference type="NCBI Taxonomy" id="7962"/>
    <lineage>
        <taxon>Eukaryota</taxon>
        <taxon>Metazoa</taxon>
        <taxon>Chordata</taxon>
        <taxon>Craniata</taxon>
        <taxon>Vertebrata</taxon>
        <taxon>Euteleostomi</taxon>
        <taxon>Actinopterygii</taxon>
        <taxon>Neopterygii</taxon>
        <taxon>Teleostei</taxon>
        <taxon>Ostariophysi</taxon>
        <taxon>Cypriniformes</taxon>
        <taxon>Cyprinidae</taxon>
        <taxon>Cyprininae</taxon>
        <taxon>Cyprinus</taxon>
    </lineage>
</organism>
<proteinExistence type="predicted"/>
<sequence length="70" mass="8295">MEMERVRENSRNEPLFTFDLYDKHIYSYLLLQKIEVTNKSLFELVTKTTEYLQPNPGMNHRSGILIALCT</sequence>
<dbReference type="AlphaFoldDB" id="A0A8C2FEN0"/>